<dbReference type="GO" id="GO:0005664">
    <property type="term" value="C:nuclear origin of replication recognition complex"/>
    <property type="evidence" value="ECO:0007669"/>
    <property type="project" value="UniProtKB-UniRule"/>
</dbReference>
<feature type="domain" description="Origin recognition complex subunit 2 winged-helix" evidence="8">
    <location>
        <begin position="497"/>
        <end position="554"/>
    </location>
</feature>
<feature type="compositionally biased region" description="Basic residues" evidence="6">
    <location>
        <begin position="162"/>
        <end position="174"/>
    </location>
</feature>
<evidence type="ECO:0000256" key="3">
    <source>
        <dbReference type="ARBA" id="ARBA00022705"/>
    </source>
</evidence>
<evidence type="ECO:0000256" key="6">
    <source>
        <dbReference type="SAM" id="MobiDB-lite"/>
    </source>
</evidence>
<dbReference type="InterPro" id="IPR056773">
    <property type="entry name" value="WHD_ORC2"/>
</dbReference>
<organism evidence="9 10">
    <name type="scientific">Pseudovirgaria hyperparasitica</name>
    <dbReference type="NCBI Taxonomy" id="470096"/>
    <lineage>
        <taxon>Eukaryota</taxon>
        <taxon>Fungi</taxon>
        <taxon>Dikarya</taxon>
        <taxon>Ascomycota</taxon>
        <taxon>Pezizomycotina</taxon>
        <taxon>Dothideomycetes</taxon>
        <taxon>Dothideomycetes incertae sedis</taxon>
        <taxon>Acrospermales</taxon>
        <taxon>Acrospermaceae</taxon>
        <taxon>Pseudovirgaria</taxon>
    </lineage>
</organism>
<dbReference type="InterPro" id="IPR007220">
    <property type="entry name" value="ORC2"/>
</dbReference>
<dbReference type="InterPro" id="IPR056772">
    <property type="entry name" value="RecA-like_ORC2"/>
</dbReference>
<feature type="compositionally biased region" description="Basic and acidic residues" evidence="6">
    <location>
        <begin position="1"/>
        <end position="12"/>
    </location>
</feature>
<evidence type="ECO:0000256" key="5">
    <source>
        <dbReference type="RuleBase" id="RU368084"/>
    </source>
</evidence>
<keyword evidence="10" id="KW-1185">Reference proteome</keyword>
<keyword evidence="3 5" id="KW-0235">DNA replication</keyword>
<dbReference type="RefSeq" id="XP_033598385.1">
    <property type="nucleotide sequence ID" value="XM_033750000.1"/>
</dbReference>
<protein>
    <recommendedName>
        <fullName evidence="5">Origin recognition complex subunit 2</fullName>
    </recommendedName>
</protein>
<evidence type="ECO:0000256" key="2">
    <source>
        <dbReference type="ARBA" id="ARBA00007421"/>
    </source>
</evidence>
<evidence type="ECO:0000256" key="4">
    <source>
        <dbReference type="ARBA" id="ARBA00023242"/>
    </source>
</evidence>
<comment type="subcellular location">
    <subcellularLocation>
        <location evidence="1 5">Nucleus</location>
    </subcellularLocation>
</comment>
<gene>
    <name evidence="9" type="ORF">EJ05DRAFT_82660</name>
</gene>
<comment type="subunit">
    <text evidence="5">Component of the origin recognition complex (ORC).</text>
</comment>
<feature type="region of interest" description="Disordered" evidence="6">
    <location>
        <begin position="1"/>
        <end position="186"/>
    </location>
</feature>
<dbReference type="AlphaFoldDB" id="A0A6A6W1Q8"/>
<dbReference type="Pfam" id="PF24882">
    <property type="entry name" value="WHD_ORC2"/>
    <property type="match status" value="1"/>
</dbReference>
<evidence type="ECO:0000313" key="9">
    <source>
        <dbReference type="EMBL" id="KAF2755934.1"/>
    </source>
</evidence>
<keyword evidence="4 5" id="KW-0539">Nucleus</keyword>
<dbReference type="OrthoDB" id="346673at2759"/>
<proteinExistence type="inferred from homology"/>
<dbReference type="PANTHER" id="PTHR14052:SF0">
    <property type="entry name" value="ORIGIN RECOGNITION COMPLEX SUBUNIT 2"/>
    <property type="match status" value="1"/>
</dbReference>
<dbReference type="GO" id="GO:0006260">
    <property type="term" value="P:DNA replication"/>
    <property type="evidence" value="ECO:0007669"/>
    <property type="project" value="UniProtKB-UniRule"/>
</dbReference>
<evidence type="ECO:0000259" key="7">
    <source>
        <dbReference type="Pfam" id="PF04084"/>
    </source>
</evidence>
<evidence type="ECO:0000313" key="10">
    <source>
        <dbReference type="Proteomes" id="UP000799437"/>
    </source>
</evidence>
<evidence type="ECO:0000259" key="8">
    <source>
        <dbReference type="Pfam" id="PF24882"/>
    </source>
</evidence>
<sequence length="566" mass="63375">MKRRRTDDHDATPKSTPKKARSSPPSESEDEIQEAVTPSRRSQAKRSLAKDMHMRSNGIANGTEPVASTPKSAKKVLFATPTKASELKRLNGTPTIERNADRSARRKSARRLIERELNPEDSEKEISDEEDQLAAEILGEEEDDEDADPDGSPAPETPSKTGRGRARSQRKRKERSPTPPLNLPPHEQYFWQNRPGANKTSSNTLVGQKILDHEEYFHALKDYQDHHEPEKEFLLELHARAFDQWIFELAEGFNVCLYGYGSKTTLVDNFASHLYDHLAATSKAKTSPKILIVNGSNPTLSLREILSSIATTFLPKSAIQKLPTQPQALLSHILTTLSINPPSKPKHILLNTIDSPSLRRAPAPALLAALAASPHISLLATADTPNFPILWDTSLRAQYRFLFHDATTFAPYTSEISVVDDVNILLGRTGRKVQGKDGVSWVLRSLPQNARALFLILISEQLAVMFENGDDGDEEMEAVGQAITPQKRERKEVRRADEGVEYRVLYHKAVEAFICSSEVAFRTLLKEFHDHQMVESRKDGVGTERLVVPFRREELEGLVEELAAEE</sequence>
<dbReference type="GO" id="GO:0003688">
    <property type="term" value="F:DNA replication origin binding"/>
    <property type="evidence" value="ECO:0007669"/>
    <property type="project" value="UniProtKB-UniRule"/>
</dbReference>
<feature type="compositionally biased region" description="Acidic residues" evidence="6">
    <location>
        <begin position="119"/>
        <end position="149"/>
    </location>
</feature>
<dbReference type="EMBL" id="ML996576">
    <property type="protein sequence ID" value="KAF2755934.1"/>
    <property type="molecule type" value="Genomic_DNA"/>
</dbReference>
<feature type="domain" description="Origin recognition complex subunit 2 RecA-like" evidence="7">
    <location>
        <begin position="230"/>
        <end position="406"/>
    </location>
</feature>
<comment type="function">
    <text evidence="5">Component of the origin recognition complex (ORC) that binds origins of replication. DNA-binding is ATP-dependent. ORC is required to assemble the pre-replication complex necessary to initiate DNA replication.</text>
</comment>
<name>A0A6A6W1Q8_9PEZI</name>
<dbReference type="Proteomes" id="UP000799437">
    <property type="component" value="Unassembled WGS sequence"/>
</dbReference>
<comment type="similarity">
    <text evidence="2 5">Belongs to the ORC2 family.</text>
</comment>
<dbReference type="GeneID" id="54491054"/>
<evidence type="ECO:0000256" key="1">
    <source>
        <dbReference type="ARBA" id="ARBA00004123"/>
    </source>
</evidence>
<reference evidence="9" key="1">
    <citation type="journal article" date="2020" name="Stud. Mycol.">
        <title>101 Dothideomycetes genomes: a test case for predicting lifestyles and emergence of pathogens.</title>
        <authorList>
            <person name="Haridas S."/>
            <person name="Albert R."/>
            <person name="Binder M."/>
            <person name="Bloem J."/>
            <person name="Labutti K."/>
            <person name="Salamov A."/>
            <person name="Andreopoulos B."/>
            <person name="Baker S."/>
            <person name="Barry K."/>
            <person name="Bills G."/>
            <person name="Bluhm B."/>
            <person name="Cannon C."/>
            <person name="Castanera R."/>
            <person name="Culley D."/>
            <person name="Daum C."/>
            <person name="Ezra D."/>
            <person name="Gonzalez J."/>
            <person name="Henrissat B."/>
            <person name="Kuo A."/>
            <person name="Liang C."/>
            <person name="Lipzen A."/>
            <person name="Lutzoni F."/>
            <person name="Magnuson J."/>
            <person name="Mondo S."/>
            <person name="Nolan M."/>
            <person name="Ohm R."/>
            <person name="Pangilinan J."/>
            <person name="Park H.-J."/>
            <person name="Ramirez L."/>
            <person name="Alfaro M."/>
            <person name="Sun H."/>
            <person name="Tritt A."/>
            <person name="Yoshinaga Y."/>
            <person name="Zwiers L.-H."/>
            <person name="Turgeon B."/>
            <person name="Goodwin S."/>
            <person name="Spatafora J."/>
            <person name="Crous P."/>
            <person name="Grigoriev I."/>
        </authorList>
    </citation>
    <scope>NUCLEOTIDE SEQUENCE</scope>
    <source>
        <strain evidence="9">CBS 121739</strain>
    </source>
</reference>
<dbReference type="Pfam" id="PF04084">
    <property type="entry name" value="RecA-like_ORC2"/>
    <property type="match status" value="1"/>
</dbReference>
<accession>A0A6A6W1Q8</accession>
<dbReference type="PANTHER" id="PTHR14052">
    <property type="entry name" value="ORIGIN RECOGNITION COMPLEX SUBUNIT 2"/>
    <property type="match status" value="1"/>
</dbReference>